<evidence type="ECO:0000313" key="3">
    <source>
        <dbReference type="EMBL" id="AKU98965.1"/>
    </source>
</evidence>
<evidence type="ECO:0000256" key="2">
    <source>
        <dbReference type="SAM" id="SignalP"/>
    </source>
</evidence>
<protein>
    <submittedName>
        <fullName evidence="3">Uncharacterized protein</fullName>
    </submittedName>
</protein>
<dbReference type="Proteomes" id="UP000064967">
    <property type="component" value="Chromosome"/>
</dbReference>
<feature type="chain" id="PRO_5005466349" evidence="2">
    <location>
        <begin position="23"/>
        <end position="255"/>
    </location>
</feature>
<feature type="signal peptide" evidence="2">
    <location>
        <begin position="1"/>
        <end position="22"/>
    </location>
</feature>
<name>A0A0K1PZK3_9BACT</name>
<feature type="compositionally biased region" description="Polar residues" evidence="1">
    <location>
        <begin position="81"/>
        <end position="93"/>
    </location>
</feature>
<dbReference type="RefSeq" id="WP_146650132.1">
    <property type="nucleotide sequence ID" value="NZ_CP012333.1"/>
</dbReference>
<dbReference type="EMBL" id="CP012333">
    <property type="protein sequence ID" value="AKU98965.1"/>
    <property type="molecule type" value="Genomic_DNA"/>
</dbReference>
<gene>
    <name evidence="3" type="ORF">AKJ09_05629</name>
</gene>
<proteinExistence type="predicted"/>
<evidence type="ECO:0000256" key="1">
    <source>
        <dbReference type="SAM" id="MobiDB-lite"/>
    </source>
</evidence>
<accession>A0A0K1PZK3</accession>
<dbReference type="AlphaFoldDB" id="A0A0K1PZK3"/>
<dbReference type="KEGG" id="llu:AKJ09_05629"/>
<keyword evidence="2" id="KW-0732">Signal</keyword>
<keyword evidence="4" id="KW-1185">Reference proteome</keyword>
<reference evidence="3 4" key="1">
    <citation type="submission" date="2015-08" db="EMBL/GenBank/DDBJ databases">
        <authorList>
            <person name="Babu N.S."/>
            <person name="Beckwith C.J."/>
            <person name="Beseler K.G."/>
            <person name="Brison A."/>
            <person name="Carone J.V."/>
            <person name="Caskin T.P."/>
            <person name="Diamond M."/>
            <person name="Durham M.E."/>
            <person name="Foxe J.M."/>
            <person name="Go M."/>
            <person name="Henderson B.A."/>
            <person name="Jones I.B."/>
            <person name="McGettigan J.A."/>
            <person name="Micheletti S.J."/>
            <person name="Nasrallah M.E."/>
            <person name="Ortiz D."/>
            <person name="Piller C.R."/>
            <person name="Privatt S.R."/>
            <person name="Schneider S.L."/>
            <person name="Sharp S."/>
            <person name="Smith T.C."/>
            <person name="Stanton J.D."/>
            <person name="Ullery H.E."/>
            <person name="Wilson R.J."/>
            <person name="Serrano M.G."/>
            <person name="Buck G."/>
            <person name="Lee V."/>
            <person name="Wang Y."/>
            <person name="Carvalho R."/>
            <person name="Voegtly L."/>
            <person name="Shi R."/>
            <person name="Duckworth R."/>
            <person name="Johnson A."/>
            <person name="Loviza R."/>
            <person name="Walstead R."/>
            <person name="Shah Z."/>
            <person name="Kiflezghi M."/>
            <person name="Wade K."/>
            <person name="Ball S.L."/>
            <person name="Bradley K.W."/>
            <person name="Asai D.J."/>
            <person name="Bowman C.A."/>
            <person name="Russell D.A."/>
            <person name="Pope W.H."/>
            <person name="Jacobs-Sera D."/>
            <person name="Hendrix R.W."/>
            <person name="Hatfull G.F."/>
        </authorList>
    </citation>
    <scope>NUCLEOTIDE SEQUENCE [LARGE SCALE GENOMIC DNA]</scope>
    <source>
        <strain evidence="3 4">DSM 27648</strain>
    </source>
</reference>
<organism evidence="3 4">
    <name type="scientific">Labilithrix luteola</name>
    <dbReference type="NCBI Taxonomy" id="1391654"/>
    <lineage>
        <taxon>Bacteria</taxon>
        <taxon>Pseudomonadati</taxon>
        <taxon>Myxococcota</taxon>
        <taxon>Polyangia</taxon>
        <taxon>Polyangiales</taxon>
        <taxon>Labilitrichaceae</taxon>
        <taxon>Labilithrix</taxon>
    </lineage>
</organism>
<feature type="region of interest" description="Disordered" evidence="1">
    <location>
        <begin position="70"/>
        <end position="108"/>
    </location>
</feature>
<sequence length="255" mass="26052">MKVALSSFVALALGLFVAPAFADGSSSTCFPACRSGFVCTPDGRCVSECNPPCADGEICEAHECRARNRSSSRSGAAPTEIRSSSRSALSTGQDAATDADDGSEPAKAVDGAFGMHTGPVVFIANASTPGLAFDFRYKTRGDHAFVAGARAAVGFADGPDFFAIGPDLGYRGNFAHGNDLQAGLLVLAQPQIWAGGSAAMLYMGAAVGGFVQYGHFEIQLPIGLGFGTLLKEPFKGASRDLGAVATIGLLGGVVF</sequence>
<evidence type="ECO:0000313" key="4">
    <source>
        <dbReference type="Proteomes" id="UP000064967"/>
    </source>
</evidence>